<dbReference type="GO" id="GO:0030245">
    <property type="term" value="P:cellulose catabolic process"/>
    <property type="evidence" value="ECO:0007669"/>
    <property type="project" value="UniProtKB-KW"/>
</dbReference>
<dbReference type="GO" id="GO:0005576">
    <property type="term" value="C:extracellular region"/>
    <property type="evidence" value="ECO:0007669"/>
    <property type="project" value="TreeGrafter"/>
</dbReference>
<dbReference type="InterPro" id="IPR017853">
    <property type="entry name" value="GH"/>
</dbReference>
<feature type="chain" id="PRO_5004215584" evidence="8">
    <location>
        <begin position="20"/>
        <end position="389"/>
    </location>
</feature>
<keyword evidence="4" id="KW-0119">Carbohydrate metabolism</keyword>
<dbReference type="CAZy" id="GH5">
    <property type="family name" value="Glycoside Hydrolase Family 5"/>
</dbReference>
<dbReference type="STRING" id="349521.HCH_02016"/>
<protein>
    <submittedName>
        <fullName evidence="10">Probable endoglucanase</fullName>
    </submittedName>
</protein>
<dbReference type="Gene3D" id="3.20.20.80">
    <property type="entry name" value="Glycosidases"/>
    <property type="match status" value="1"/>
</dbReference>
<keyword evidence="5 7" id="KW-0326">Glycosidase</keyword>
<feature type="domain" description="Glycoside hydrolase family 5" evidence="9">
    <location>
        <begin position="36"/>
        <end position="342"/>
    </location>
</feature>
<evidence type="ECO:0000256" key="1">
    <source>
        <dbReference type="ARBA" id="ARBA00005641"/>
    </source>
</evidence>
<reference evidence="10 11" key="1">
    <citation type="journal article" date="2005" name="Nucleic Acids Res.">
        <title>Genomic blueprint of Hahella chejuensis, a marine microbe producing an algicidal agent.</title>
        <authorList>
            <person name="Jeong H."/>
            <person name="Yim J.H."/>
            <person name="Lee C."/>
            <person name="Choi S.-H."/>
            <person name="Park Y.K."/>
            <person name="Yoon S.H."/>
            <person name="Hur C.-G."/>
            <person name="Kang H.-Y."/>
            <person name="Kim D."/>
            <person name="Lee H.H."/>
            <person name="Park K.H."/>
            <person name="Park S.-H."/>
            <person name="Park H.-S."/>
            <person name="Lee H.K."/>
            <person name="Oh T.K."/>
            <person name="Kim J.F."/>
        </authorList>
    </citation>
    <scope>NUCLEOTIDE SEQUENCE [LARGE SCALE GENOMIC DNA]</scope>
    <source>
        <strain evidence="10 11">KCTC 2396</strain>
    </source>
</reference>
<evidence type="ECO:0000256" key="3">
    <source>
        <dbReference type="ARBA" id="ARBA00023001"/>
    </source>
</evidence>
<comment type="similarity">
    <text evidence="1 7">Belongs to the glycosyl hydrolase 5 (cellulase A) family.</text>
</comment>
<keyword evidence="8" id="KW-0732">Signal</keyword>
<evidence type="ECO:0000256" key="8">
    <source>
        <dbReference type="SAM" id="SignalP"/>
    </source>
</evidence>
<dbReference type="PANTHER" id="PTHR31297">
    <property type="entry name" value="GLUCAN ENDO-1,6-BETA-GLUCOSIDASE B"/>
    <property type="match status" value="1"/>
</dbReference>
<dbReference type="GO" id="GO:0008422">
    <property type="term" value="F:beta-glucosidase activity"/>
    <property type="evidence" value="ECO:0007669"/>
    <property type="project" value="TreeGrafter"/>
</dbReference>
<evidence type="ECO:0000256" key="4">
    <source>
        <dbReference type="ARBA" id="ARBA00023277"/>
    </source>
</evidence>
<dbReference type="Proteomes" id="UP000000238">
    <property type="component" value="Chromosome"/>
</dbReference>
<keyword evidence="6" id="KW-0624">Polysaccharide degradation</keyword>
<dbReference type="PROSITE" id="PS51257">
    <property type="entry name" value="PROKAR_LIPOPROTEIN"/>
    <property type="match status" value="1"/>
</dbReference>
<feature type="signal peptide" evidence="8">
    <location>
        <begin position="1"/>
        <end position="19"/>
    </location>
</feature>
<dbReference type="InterPro" id="IPR001547">
    <property type="entry name" value="Glyco_hydro_5"/>
</dbReference>
<dbReference type="KEGG" id="hch:HCH_02016"/>
<dbReference type="AlphaFoldDB" id="Q2SKH4"/>
<dbReference type="EMBL" id="CP000155">
    <property type="protein sequence ID" value="ABC28850.1"/>
    <property type="molecule type" value="Genomic_DNA"/>
</dbReference>
<dbReference type="SUPFAM" id="SSF51445">
    <property type="entry name" value="(Trans)glycosidases"/>
    <property type="match status" value="1"/>
</dbReference>
<evidence type="ECO:0000313" key="11">
    <source>
        <dbReference type="Proteomes" id="UP000000238"/>
    </source>
</evidence>
<evidence type="ECO:0000256" key="2">
    <source>
        <dbReference type="ARBA" id="ARBA00022801"/>
    </source>
</evidence>
<evidence type="ECO:0000256" key="7">
    <source>
        <dbReference type="RuleBase" id="RU361153"/>
    </source>
</evidence>
<proteinExistence type="inferred from homology"/>
<dbReference type="eggNOG" id="COG2730">
    <property type="taxonomic scope" value="Bacteria"/>
</dbReference>
<evidence type="ECO:0000256" key="5">
    <source>
        <dbReference type="ARBA" id="ARBA00023295"/>
    </source>
</evidence>
<dbReference type="GO" id="GO:0009986">
    <property type="term" value="C:cell surface"/>
    <property type="evidence" value="ECO:0007669"/>
    <property type="project" value="TreeGrafter"/>
</dbReference>
<organism evidence="10 11">
    <name type="scientific">Hahella chejuensis (strain KCTC 2396)</name>
    <dbReference type="NCBI Taxonomy" id="349521"/>
    <lineage>
        <taxon>Bacteria</taxon>
        <taxon>Pseudomonadati</taxon>
        <taxon>Pseudomonadota</taxon>
        <taxon>Gammaproteobacteria</taxon>
        <taxon>Oceanospirillales</taxon>
        <taxon>Hahellaceae</taxon>
        <taxon>Hahella</taxon>
    </lineage>
</organism>
<dbReference type="HOGENOM" id="CLU_032463_0_0_6"/>
<evidence type="ECO:0000259" key="9">
    <source>
        <dbReference type="Pfam" id="PF00150"/>
    </source>
</evidence>
<keyword evidence="11" id="KW-1185">Reference proteome</keyword>
<keyword evidence="2 7" id="KW-0378">Hydrolase</keyword>
<accession>Q2SKH4</accession>
<dbReference type="OrthoDB" id="9800955at2"/>
<gene>
    <name evidence="10" type="ordered locus">HCH_02016</name>
</gene>
<sequence length="389" mass="44847">MLRHVVFISLILFSCFTRAETASFWDSPQHGANSFNRLPPTQEYFDALSAYGATWVRLAYDKWPSEGRDFLIGDADHYQSLSEADLAQLKSVLDRAHKANLKVVIAPLSLPNMRWSQNNNDVFDDRLWSDKKYWNDANRFWKDLAIALKGHPAIAAFNLVNEPAPERNSDLKEHADSDAMAQWYKKNQGSSRDLPLFYQSLVKTIRQVDQNVAVMLDAGWYAAADAFSYWPSGLEDSNILYAFHMYEPYDFTSSPNINREKRYVYPGDIPFGETLKPWGPQQISTYISQPINWAKKSGIPVKRMVMGEFGCARTIPGCGNYLKDVLEAADSLNLHWAFYAFREDSWDQMDYELGTKKVHWEYWDAMEKGEPDPIKRESSALFDIIRKRL</sequence>
<dbReference type="PANTHER" id="PTHR31297:SF41">
    <property type="entry name" value="ENDOGLUCANASE, PUTATIVE (AFU_ORTHOLOGUE AFUA_5G01830)-RELATED"/>
    <property type="match status" value="1"/>
</dbReference>
<evidence type="ECO:0000256" key="6">
    <source>
        <dbReference type="ARBA" id="ARBA00023326"/>
    </source>
</evidence>
<dbReference type="InterPro" id="IPR050386">
    <property type="entry name" value="Glycosyl_hydrolase_5"/>
</dbReference>
<evidence type="ECO:0000313" key="10">
    <source>
        <dbReference type="EMBL" id="ABC28850.1"/>
    </source>
</evidence>
<keyword evidence="3" id="KW-0136">Cellulose degradation</keyword>
<name>Q2SKH4_HAHCH</name>
<dbReference type="Pfam" id="PF00150">
    <property type="entry name" value="Cellulase"/>
    <property type="match status" value="1"/>
</dbReference>